<dbReference type="EMBL" id="MKZY01000002">
    <property type="protein sequence ID" value="OOO13660.1"/>
    <property type="molecule type" value="Genomic_DNA"/>
</dbReference>
<comment type="caution">
    <text evidence="2">The sequence shown here is derived from an EMBL/GenBank/DDBJ whole genome shotgun (WGS) entry which is preliminary data.</text>
</comment>
<sequence>MKPYPPSLVGALHFLFPISFVTLPVASIGDMESLTAEQREIQITAERHLKFLGTAKVNLDEISFDLHSHRQLDQRNIDRLCDIFYKEQCQNLTISHRIPAIVSRNHLTAALENALPGVTAQSLRTSAESELPHLKFLPGQLQGLHGRHRVVAGSKVLTRGHRWWAVDLYLDGITHTLVHIGDDLRTTLIEEHSNEQRPNDGEIYHKIRQYVADGNRIGELRWRARLSPSCQSRLDALAKNARLQQAFDSVLQIPGNRTAMSISMLHRVLAVKCDEEIAHYLNYVKEFWFSLVDNDPLSIAKIDQRTVETLQLMAPCAEAESVQGLVLSGQIFSDLGAHEREAILTRLQLFTGIVPSLHTFFDDFKCFESWAHCLTRLSPCTRSTVRLTMKGLHASSSNNICMIQTSEYTFSERAISADEQFEVAYRQLWLYAMRHYPQMPRDPKRKERLARPRSATANERVVSGMGHLAHRLGFDSSEIQELIGQAPDRLIARNALLQARDPESFEVDDATVDSIIGHIITCFDMIRPKGVVTVPPTRVSRSVPRKSRSGHPTLKALVQDRALLFLDHIHTAAVPDLVTTAFVRHCVYFAFFGPHPAVSQAANSVYCPTPPLFVPESRPSQIHPDQDSLQHMSNNSPGFGQPIETWNYISPSMDVDHNRSQNHTTAGPVAERRPSRVDTECTREEAEFQESTSHAVQGFHHQMTTDNMTHQQASSTMVMYATELGNLPNRYTKGAINAIREPCTQKGGDLYCEPMEELSNDNIAAGAINNTHQLNNNQRAQTHRKNILRNSYTGKINIVFYVYDEHSQWNVTTIVQVNPADPSSTSEFRQTVQRYKQQGITLCDIKMRSVSISSSLSAAMADGQNVLLLFPPGTRRLCQSPAIPKGLPVPGID</sequence>
<feature type="signal peptide" evidence="1">
    <location>
        <begin position="1"/>
        <end position="27"/>
    </location>
</feature>
<dbReference type="eggNOG" id="ENOG502S0KD">
    <property type="taxonomic scope" value="Eukaryota"/>
</dbReference>
<evidence type="ECO:0000256" key="1">
    <source>
        <dbReference type="SAM" id="SignalP"/>
    </source>
</evidence>
<dbReference type="OrthoDB" id="4227485at2759"/>
<dbReference type="InterPro" id="IPR022198">
    <property type="entry name" value="DUF3723"/>
</dbReference>
<keyword evidence="1" id="KW-0732">Signal</keyword>
<reference evidence="2 3" key="1">
    <citation type="submission" date="2016-10" db="EMBL/GenBank/DDBJ databases">
        <title>Genome sequencing of Aspergillus oryzae BCC7051.</title>
        <authorList>
            <person name="Thammarongtham C."/>
            <person name="Vorapreeda T."/>
            <person name="Nookaew I."/>
            <person name="Srisuk T."/>
            <person name="Land M."/>
            <person name="Jeennor S."/>
            <person name="Laoteng K."/>
        </authorList>
    </citation>
    <scope>NUCLEOTIDE SEQUENCE [LARGE SCALE GENOMIC DNA]</scope>
    <source>
        <strain evidence="2 3">BCC7051</strain>
    </source>
</reference>
<protein>
    <submittedName>
        <fullName evidence="2">Uncharacterized protein</fullName>
    </submittedName>
</protein>
<accession>A0A1S9DXB5</accession>
<dbReference type="Pfam" id="PF12520">
    <property type="entry name" value="DUF3723"/>
    <property type="match status" value="1"/>
</dbReference>
<dbReference type="AlphaFoldDB" id="A0A1S9DXB5"/>
<dbReference type="Proteomes" id="UP000190312">
    <property type="component" value="Unassembled WGS sequence"/>
</dbReference>
<evidence type="ECO:0000313" key="2">
    <source>
        <dbReference type="EMBL" id="OOO13660.1"/>
    </source>
</evidence>
<dbReference type="VEuPathDB" id="FungiDB:AO090166000008"/>
<proteinExistence type="predicted"/>
<feature type="chain" id="PRO_5012233258" evidence="1">
    <location>
        <begin position="28"/>
        <end position="893"/>
    </location>
</feature>
<gene>
    <name evidence="2" type="ORF">OAory_01014090</name>
</gene>
<dbReference type="VEuPathDB" id="FungiDB:AO090010000298"/>
<name>A0A1S9DXB5_ASPOZ</name>
<evidence type="ECO:0000313" key="3">
    <source>
        <dbReference type="Proteomes" id="UP000190312"/>
    </source>
</evidence>
<organism evidence="2 3">
    <name type="scientific">Aspergillus oryzae</name>
    <name type="common">Yellow koji mold</name>
    <dbReference type="NCBI Taxonomy" id="5062"/>
    <lineage>
        <taxon>Eukaryota</taxon>
        <taxon>Fungi</taxon>
        <taxon>Dikarya</taxon>
        <taxon>Ascomycota</taxon>
        <taxon>Pezizomycotina</taxon>
        <taxon>Eurotiomycetes</taxon>
        <taxon>Eurotiomycetidae</taxon>
        <taxon>Eurotiales</taxon>
        <taxon>Aspergillaceae</taxon>
        <taxon>Aspergillus</taxon>
        <taxon>Aspergillus subgen. Circumdati</taxon>
    </lineage>
</organism>